<dbReference type="InterPro" id="IPR003959">
    <property type="entry name" value="ATPase_AAA_core"/>
</dbReference>
<dbReference type="InterPro" id="IPR011990">
    <property type="entry name" value="TPR-like_helical_dom_sf"/>
</dbReference>
<evidence type="ECO:0000256" key="3">
    <source>
        <dbReference type="ARBA" id="ARBA00023054"/>
    </source>
</evidence>
<feature type="domain" description="AAA+ ATPase" evidence="7">
    <location>
        <begin position="205"/>
        <end position="342"/>
    </location>
</feature>
<dbReference type="Gene3D" id="1.25.40.10">
    <property type="entry name" value="Tetratricopeptide repeat domain"/>
    <property type="match status" value="1"/>
</dbReference>
<dbReference type="InterPro" id="IPR027417">
    <property type="entry name" value="P-loop_NTPase"/>
</dbReference>
<keyword evidence="1 5" id="KW-0547">Nucleotide-binding</keyword>
<evidence type="ECO:0000313" key="8">
    <source>
        <dbReference type="EMBL" id="GGF40275.1"/>
    </source>
</evidence>
<proteinExistence type="inferred from homology"/>
<accession>A0A917BI54</accession>
<dbReference type="Pfam" id="PF14559">
    <property type="entry name" value="TPR_19"/>
    <property type="match status" value="1"/>
</dbReference>
<feature type="repeat" description="TPR" evidence="4">
    <location>
        <begin position="20"/>
        <end position="53"/>
    </location>
</feature>
<dbReference type="AlphaFoldDB" id="A0A917BI54"/>
<dbReference type="EMBL" id="BMGP01000007">
    <property type="protein sequence ID" value="GGF40275.1"/>
    <property type="molecule type" value="Genomic_DNA"/>
</dbReference>
<dbReference type="PROSITE" id="PS50005">
    <property type="entry name" value="TPR"/>
    <property type="match status" value="1"/>
</dbReference>
<keyword evidence="8" id="KW-0132">Cell division</keyword>
<comment type="similarity">
    <text evidence="5">Belongs to the AAA ATPase family.</text>
</comment>
<keyword evidence="4" id="KW-0802">TPR repeat</keyword>
<dbReference type="PANTHER" id="PTHR23077">
    <property type="entry name" value="AAA-FAMILY ATPASE"/>
    <property type="match status" value="1"/>
</dbReference>
<evidence type="ECO:0000256" key="4">
    <source>
        <dbReference type="PROSITE-ProRule" id="PRU00339"/>
    </source>
</evidence>
<keyword evidence="3" id="KW-0175">Coiled coil</keyword>
<feature type="region of interest" description="Disordered" evidence="6">
    <location>
        <begin position="99"/>
        <end position="131"/>
    </location>
</feature>
<dbReference type="GO" id="GO:0051301">
    <property type="term" value="P:cell division"/>
    <property type="evidence" value="ECO:0007669"/>
    <property type="project" value="UniProtKB-KW"/>
</dbReference>
<dbReference type="PANTHER" id="PTHR23077:SF171">
    <property type="entry name" value="NUCLEAR VALOSIN-CONTAINING PROTEIN-LIKE"/>
    <property type="match status" value="1"/>
</dbReference>
<dbReference type="Gene3D" id="1.10.8.60">
    <property type="match status" value="1"/>
</dbReference>
<dbReference type="InterPro" id="IPR003593">
    <property type="entry name" value="AAA+_ATPase"/>
</dbReference>
<dbReference type="GO" id="GO:0016887">
    <property type="term" value="F:ATP hydrolysis activity"/>
    <property type="evidence" value="ECO:0007669"/>
    <property type="project" value="InterPro"/>
</dbReference>
<reference evidence="8 9" key="1">
    <citation type="journal article" date="2014" name="Int. J. Syst. Evol. Microbiol.">
        <title>Complete genome sequence of Corynebacterium casei LMG S-19264T (=DSM 44701T), isolated from a smear-ripened cheese.</title>
        <authorList>
            <consortium name="US DOE Joint Genome Institute (JGI-PGF)"/>
            <person name="Walter F."/>
            <person name="Albersmeier A."/>
            <person name="Kalinowski J."/>
            <person name="Ruckert C."/>
        </authorList>
    </citation>
    <scope>NUCLEOTIDE SEQUENCE [LARGE SCALE GENOMIC DNA]</scope>
    <source>
        <strain evidence="8 9">CGMCC 1.12976</strain>
    </source>
</reference>
<name>A0A917BI54_9MICO</name>
<dbReference type="FunFam" id="3.40.50.300:FF:001025">
    <property type="entry name" value="ATPase family, AAA domain-containing 2B"/>
    <property type="match status" value="1"/>
</dbReference>
<evidence type="ECO:0000259" key="7">
    <source>
        <dbReference type="SMART" id="SM00382"/>
    </source>
</evidence>
<dbReference type="SUPFAM" id="SSF52540">
    <property type="entry name" value="P-loop containing nucleoside triphosphate hydrolases"/>
    <property type="match status" value="1"/>
</dbReference>
<dbReference type="InterPro" id="IPR019734">
    <property type="entry name" value="TPR_rpt"/>
</dbReference>
<dbReference type="SUPFAM" id="SSF48452">
    <property type="entry name" value="TPR-like"/>
    <property type="match status" value="1"/>
</dbReference>
<dbReference type="Proteomes" id="UP000598775">
    <property type="component" value="Unassembled WGS sequence"/>
</dbReference>
<sequence>MDEQLISSLRRAVATSPDDIHLRLLLGQLLLKNGDASEAITFAASILQLSPDNVDARQLMNDAFTTPAPAATVPTATVEQLEVERPVPPAANVAPDLDVAQARSEPSAEPDPEPNAESSTQPGTEPSAEPTFDWSAAENDVHELAQPMFVDSEPSKAPGSSFDIERSVVTLADVGGMKSIKDRLNAAFLAPLRNPELRKLYAKSLKGGLLMYGPPGCGKTFIARAIAGELGAHFLSVGLADILDPMLGNSEQNVHEAFQLARREAPCVIFFDEIDALGQRRSQTRNSALRGTVNQLLTELDGVADQNEGVFVLAATNQPWDVDPALRRPGRFDRTVLVLPPDEEARESIFRYHLQHRPVEGIELGALTRASGGLSGADIAYVCEVAAERALIDSATTGELRMITMKDVTDALGEVTPSTSSWLDSARNVVLFGDDDGTYAELKAYLKKAKRL</sequence>
<keyword evidence="8" id="KW-0131">Cell cycle</keyword>
<dbReference type="SMART" id="SM00382">
    <property type="entry name" value="AAA"/>
    <property type="match status" value="1"/>
</dbReference>
<evidence type="ECO:0000313" key="9">
    <source>
        <dbReference type="Proteomes" id="UP000598775"/>
    </source>
</evidence>
<gene>
    <name evidence="8" type="ORF">GCM10011399_36350</name>
</gene>
<keyword evidence="2 5" id="KW-0067">ATP-binding</keyword>
<keyword evidence="9" id="KW-1185">Reference proteome</keyword>
<dbReference type="InterPro" id="IPR050168">
    <property type="entry name" value="AAA_ATPase_domain"/>
</dbReference>
<dbReference type="RefSeq" id="WP_188680920.1">
    <property type="nucleotide sequence ID" value="NZ_BMGP01000007.1"/>
</dbReference>
<evidence type="ECO:0000256" key="2">
    <source>
        <dbReference type="ARBA" id="ARBA00022840"/>
    </source>
</evidence>
<evidence type="ECO:0000256" key="6">
    <source>
        <dbReference type="SAM" id="MobiDB-lite"/>
    </source>
</evidence>
<comment type="caution">
    <text evidence="8">The sequence shown here is derived from an EMBL/GenBank/DDBJ whole genome shotgun (WGS) entry which is preliminary data.</text>
</comment>
<evidence type="ECO:0000256" key="5">
    <source>
        <dbReference type="RuleBase" id="RU003651"/>
    </source>
</evidence>
<organism evidence="8 9">
    <name type="scientific">Subtercola lobariae</name>
    <dbReference type="NCBI Taxonomy" id="1588641"/>
    <lineage>
        <taxon>Bacteria</taxon>
        <taxon>Bacillati</taxon>
        <taxon>Actinomycetota</taxon>
        <taxon>Actinomycetes</taxon>
        <taxon>Micrococcales</taxon>
        <taxon>Microbacteriaceae</taxon>
        <taxon>Subtercola</taxon>
    </lineage>
</organism>
<evidence type="ECO:0000256" key="1">
    <source>
        <dbReference type="ARBA" id="ARBA00022741"/>
    </source>
</evidence>
<protein>
    <submittedName>
        <fullName evidence="8">Cell division control protein 48 CDC48</fullName>
    </submittedName>
</protein>
<dbReference type="PROSITE" id="PS00674">
    <property type="entry name" value="AAA"/>
    <property type="match status" value="1"/>
</dbReference>
<dbReference type="Pfam" id="PF00004">
    <property type="entry name" value="AAA"/>
    <property type="match status" value="1"/>
</dbReference>
<dbReference type="GO" id="GO:0005524">
    <property type="term" value="F:ATP binding"/>
    <property type="evidence" value="ECO:0007669"/>
    <property type="project" value="UniProtKB-KW"/>
</dbReference>
<dbReference type="Gene3D" id="3.40.50.300">
    <property type="entry name" value="P-loop containing nucleotide triphosphate hydrolases"/>
    <property type="match status" value="1"/>
</dbReference>
<dbReference type="InterPro" id="IPR003960">
    <property type="entry name" value="ATPase_AAA_CS"/>
</dbReference>